<evidence type="ECO:0000313" key="3">
    <source>
        <dbReference type="Proteomes" id="UP000243459"/>
    </source>
</evidence>
<dbReference type="EMBL" id="CM007385">
    <property type="protein sequence ID" value="ONK69548.1"/>
    <property type="molecule type" value="Genomic_DNA"/>
</dbReference>
<dbReference type="Proteomes" id="UP000243459">
    <property type="component" value="Chromosome 5"/>
</dbReference>
<gene>
    <name evidence="2" type="ORF">A4U43_C05F24130</name>
</gene>
<protein>
    <submittedName>
        <fullName evidence="2">Uncharacterized protein</fullName>
    </submittedName>
</protein>
<organism evidence="2 3">
    <name type="scientific">Asparagus officinalis</name>
    <name type="common">Garden asparagus</name>
    <dbReference type="NCBI Taxonomy" id="4686"/>
    <lineage>
        <taxon>Eukaryota</taxon>
        <taxon>Viridiplantae</taxon>
        <taxon>Streptophyta</taxon>
        <taxon>Embryophyta</taxon>
        <taxon>Tracheophyta</taxon>
        <taxon>Spermatophyta</taxon>
        <taxon>Magnoliopsida</taxon>
        <taxon>Liliopsida</taxon>
        <taxon>Asparagales</taxon>
        <taxon>Asparagaceae</taxon>
        <taxon>Asparagoideae</taxon>
        <taxon>Asparagus</taxon>
    </lineage>
</organism>
<feature type="coiled-coil region" evidence="1">
    <location>
        <begin position="42"/>
        <end position="244"/>
    </location>
</feature>
<evidence type="ECO:0000256" key="1">
    <source>
        <dbReference type="SAM" id="Coils"/>
    </source>
</evidence>
<keyword evidence="1" id="KW-0175">Coiled coil</keyword>
<accession>A0A5P1EU20</accession>
<dbReference type="AlphaFoldDB" id="A0A5P1EU20"/>
<keyword evidence="3" id="KW-1185">Reference proteome</keyword>
<name>A0A5P1EU20_ASPOF</name>
<reference evidence="3" key="1">
    <citation type="journal article" date="2017" name="Nat. Commun.">
        <title>The asparagus genome sheds light on the origin and evolution of a young Y chromosome.</title>
        <authorList>
            <person name="Harkess A."/>
            <person name="Zhou J."/>
            <person name="Xu C."/>
            <person name="Bowers J.E."/>
            <person name="Van der Hulst R."/>
            <person name="Ayyampalayam S."/>
            <person name="Mercati F."/>
            <person name="Riccardi P."/>
            <person name="McKain M.R."/>
            <person name="Kakrana A."/>
            <person name="Tang H."/>
            <person name="Ray J."/>
            <person name="Groenendijk J."/>
            <person name="Arikit S."/>
            <person name="Mathioni S.M."/>
            <person name="Nakano M."/>
            <person name="Shan H."/>
            <person name="Telgmann-Rauber A."/>
            <person name="Kanno A."/>
            <person name="Yue Z."/>
            <person name="Chen H."/>
            <person name="Li W."/>
            <person name="Chen Y."/>
            <person name="Xu X."/>
            <person name="Zhang Y."/>
            <person name="Luo S."/>
            <person name="Chen H."/>
            <person name="Gao J."/>
            <person name="Mao Z."/>
            <person name="Pires J.C."/>
            <person name="Luo M."/>
            <person name="Kudrna D."/>
            <person name="Wing R.A."/>
            <person name="Meyers B.C."/>
            <person name="Yi K."/>
            <person name="Kong H."/>
            <person name="Lavrijsen P."/>
            <person name="Sunseri F."/>
            <person name="Falavigna A."/>
            <person name="Ye Y."/>
            <person name="Leebens-Mack J.H."/>
            <person name="Chen G."/>
        </authorList>
    </citation>
    <scope>NUCLEOTIDE SEQUENCE [LARGE SCALE GENOMIC DNA]</scope>
    <source>
        <strain evidence="3">cv. DH0086</strain>
    </source>
</reference>
<dbReference type="Gramene" id="ONK69548">
    <property type="protein sequence ID" value="ONK69548"/>
    <property type="gene ID" value="A4U43_C05F24130"/>
</dbReference>
<proteinExistence type="predicted"/>
<sequence>MARREAFEASCNALRTDNGRLRKLYAESLTKLTSQIKHHKKCQSLKEELGKTSERLLTLKDEYRKTIEMLDQENERKINDLEKQISCYCLQRASDENVIKKLQQELSAHETQIYNLTRNLEEVTANVDFKYNREMQELKDWIIVEQEEKKQLYKKLQDAENELQTMRNKQAEQQRESISIRQVETLKQKIMRLRKSISIRQVETLKQKIMRLRKENESLKRQKVETLKQKIMRLRKENESLKRQKQGSDS</sequence>
<evidence type="ECO:0000313" key="2">
    <source>
        <dbReference type="EMBL" id="ONK69548.1"/>
    </source>
</evidence>
<dbReference type="OMA" id="TRHIDMF"/>